<dbReference type="Pfam" id="PF03184">
    <property type="entry name" value="DDE_1"/>
    <property type="match status" value="1"/>
</dbReference>
<feature type="region of interest" description="Disordered" evidence="1">
    <location>
        <begin position="175"/>
        <end position="221"/>
    </location>
</feature>
<dbReference type="OrthoDB" id="4207519at2759"/>
<feature type="compositionally biased region" description="Basic residues" evidence="1">
    <location>
        <begin position="190"/>
        <end position="199"/>
    </location>
</feature>
<reference evidence="4" key="1">
    <citation type="journal article" date="2015" name="Genome Announc.">
        <title>Genome sequence of the AIDS-associated pathogen Penicillium marneffei (ATCC18224) and its near taxonomic relative Talaromyces stipitatus (ATCC10500).</title>
        <authorList>
            <person name="Nierman W.C."/>
            <person name="Fedorova-Abrams N.D."/>
            <person name="Andrianopoulos A."/>
        </authorList>
    </citation>
    <scope>NUCLEOTIDE SEQUENCE [LARGE SCALE GENOMIC DNA]</scope>
    <source>
        <strain evidence="4">ATCC 10500 / CBS 375.48 / QM 6759 / NRRL 1006</strain>
    </source>
</reference>
<dbReference type="GeneID" id="8103396"/>
<dbReference type="EMBL" id="EQ962657">
    <property type="protein sequence ID" value="EED15738.1"/>
    <property type="molecule type" value="Genomic_DNA"/>
</dbReference>
<dbReference type="PhylomeDB" id="B8MJN9"/>
<gene>
    <name evidence="3" type="ORF">TSTA_051750</name>
</gene>
<name>B8MJN9_TALSN</name>
<keyword evidence="4" id="KW-1185">Reference proteome</keyword>
<dbReference type="VEuPathDB" id="FungiDB:TSTA_051750"/>
<accession>B8MJN9</accession>
<dbReference type="HOGENOM" id="CLU_1078400_0_0_1"/>
<dbReference type="GO" id="GO:0003676">
    <property type="term" value="F:nucleic acid binding"/>
    <property type="evidence" value="ECO:0007669"/>
    <property type="project" value="InterPro"/>
</dbReference>
<evidence type="ECO:0000259" key="2">
    <source>
        <dbReference type="Pfam" id="PF03184"/>
    </source>
</evidence>
<dbReference type="InParanoid" id="B8MJN9"/>
<evidence type="ECO:0000256" key="1">
    <source>
        <dbReference type="SAM" id="MobiDB-lite"/>
    </source>
</evidence>
<dbReference type="Proteomes" id="UP000001745">
    <property type="component" value="Unassembled WGS sequence"/>
</dbReference>
<feature type="domain" description="DDE-1" evidence="2">
    <location>
        <begin position="27"/>
        <end position="84"/>
    </location>
</feature>
<dbReference type="STRING" id="441959.B8MJN9"/>
<proteinExistence type="predicted"/>
<protein>
    <recommendedName>
        <fullName evidence="2">DDE-1 domain-containing protein</fullName>
    </recommendedName>
</protein>
<evidence type="ECO:0000313" key="4">
    <source>
        <dbReference type="Proteomes" id="UP000001745"/>
    </source>
</evidence>
<dbReference type="RefSeq" id="XP_002485691.1">
    <property type="nucleotide sequence ID" value="XM_002485646.1"/>
</dbReference>
<evidence type="ECO:0000313" key="3">
    <source>
        <dbReference type="EMBL" id="EED15738.1"/>
    </source>
</evidence>
<dbReference type="InterPro" id="IPR004875">
    <property type="entry name" value="DDE_SF_endonuclease_dom"/>
</dbReference>
<sequence>MGLCATAKVITGSGRYARPKLLQPGNREWVTAIEATNSTGWVLPSYIIFKAKQYTRLGWFEDLPDDWRINISNNGWTTDKIGHTNPRDLWSSLKAGCDQRTTLPLITQYELFHSNKWEPKNTISTYTSYFRNIFLSLENTSYKIHQDIAIHILVDQLPDCYKTEVTYLLANIKDSSSEGDNTSGQALVTRGRRPNRRTSSRNLRNEGNNSNSNRREQSNRNSRNKRLICNWYKREGHYERDCHIRTWQLYRVGSLSEP</sequence>
<dbReference type="Pfam" id="PF14223">
    <property type="entry name" value="Retrotran_gag_2"/>
    <property type="match status" value="1"/>
</dbReference>
<organism evidence="3 4">
    <name type="scientific">Talaromyces stipitatus (strain ATCC 10500 / CBS 375.48 / QM 6759 / NRRL 1006)</name>
    <name type="common">Penicillium stipitatum</name>
    <dbReference type="NCBI Taxonomy" id="441959"/>
    <lineage>
        <taxon>Eukaryota</taxon>
        <taxon>Fungi</taxon>
        <taxon>Dikarya</taxon>
        <taxon>Ascomycota</taxon>
        <taxon>Pezizomycotina</taxon>
        <taxon>Eurotiomycetes</taxon>
        <taxon>Eurotiomycetidae</taxon>
        <taxon>Eurotiales</taxon>
        <taxon>Trichocomaceae</taxon>
        <taxon>Talaromyces</taxon>
        <taxon>Talaromyces sect. Talaromyces</taxon>
    </lineage>
</organism>
<feature type="compositionally biased region" description="Low complexity" evidence="1">
    <location>
        <begin position="200"/>
        <end position="212"/>
    </location>
</feature>
<dbReference type="AlphaFoldDB" id="B8MJN9"/>